<evidence type="ECO:0000256" key="6">
    <source>
        <dbReference type="PROSITE-ProRule" id="PRU00339"/>
    </source>
</evidence>
<keyword evidence="5" id="KW-0256">Endoplasmic reticulum</keyword>
<evidence type="ECO:0000256" key="3">
    <source>
        <dbReference type="ARBA" id="ARBA00022737"/>
    </source>
</evidence>
<keyword evidence="12" id="KW-1185">Reference proteome</keyword>
<dbReference type="EMBL" id="CH991545">
    <property type="protein sequence ID" value="EDQ91297.1"/>
    <property type="molecule type" value="Genomic_DNA"/>
</dbReference>
<reference evidence="11 12" key="1">
    <citation type="journal article" date="2008" name="Nature">
        <title>The genome of the choanoflagellate Monosiga brevicollis and the origin of metazoans.</title>
        <authorList>
            <consortium name="JGI Sequencing"/>
            <person name="King N."/>
            <person name="Westbrook M.J."/>
            <person name="Young S.L."/>
            <person name="Kuo A."/>
            <person name="Abedin M."/>
            <person name="Chapman J."/>
            <person name="Fairclough S."/>
            <person name="Hellsten U."/>
            <person name="Isogai Y."/>
            <person name="Letunic I."/>
            <person name="Marr M."/>
            <person name="Pincus D."/>
            <person name="Putnam N."/>
            <person name="Rokas A."/>
            <person name="Wright K.J."/>
            <person name="Zuzow R."/>
            <person name="Dirks W."/>
            <person name="Good M."/>
            <person name="Goodstein D."/>
            <person name="Lemons D."/>
            <person name="Li W."/>
            <person name="Lyons J.B."/>
            <person name="Morris A."/>
            <person name="Nichols S."/>
            <person name="Richter D.J."/>
            <person name="Salamov A."/>
            <person name="Bork P."/>
            <person name="Lim W.A."/>
            <person name="Manning G."/>
            <person name="Miller W.T."/>
            <person name="McGinnis W."/>
            <person name="Shapiro H."/>
            <person name="Tjian R."/>
            <person name="Grigoriev I.V."/>
            <person name="Rokhsar D."/>
        </authorList>
    </citation>
    <scope>NUCLEOTIDE SEQUENCE [LARGE SCALE GENOMIC DNA]</scope>
    <source>
        <strain evidence="12">MX1 / ATCC 50154</strain>
    </source>
</reference>
<feature type="region of interest" description="Disordered" evidence="8">
    <location>
        <begin position="432"/>
        <end position="478"/>
    </location>
</feature>
<evidence type="ECO:0000313" key="12">
    <source>
        <dbReference type="Proteomes" id="UP000001357"/>
    </source>
</evidence>
<feature type="coiled-coil region" evidence="7">
    <location>
        <begin position="345"/>
        <end position="372"/>
    </location>
</feature>
<dbReference type="Gene3D" id="1.10.287.110">
    <property type="entry name" value="DnaJ domain"/>
    <property type="match status" value="1"/>
</dbReference>
<dbReference type="PROSITE" id="PS50005">
    <property type="entry name" value="TPR"/>
    <property type="match status" value="1"/>
</dbReference>
<name>A9UTS2_MONBE</name>
<dbReference type="STRING" id="81824.A9UTS2"/>
<dbReference type="GeneID" id="5888971"/>
<dbReference type="SUPFAM" id="SSF48452">
    <property type="entry name" value="TPR-like"/>
    <property type="match status" value="2"/>
</dbReference>
<feature type="compositionally biased region" description="Gly residues" evidence="8">
    <location>
        <begin position="459"/>
        <end position="471"/>
    </location>
</feature>
<proteinExistence type="predicted"/>
<dbReference type="Pfam" id="PF13181">
    <property type="entry name" value="TPR_8"/>
    <property type="match status" value="1"/>
</dbReference>
<dbReference type="GO" id="GO:0051787">
    <property type="term" value="F:misfolded protein binding"/>
    <property type="evidence" value="ECO:0000318"/>
    <property type="project" value="GO_Central"/>
</dbReference>
<feature type="domain" description="J" evidence="10">
    <location>
        <begin position="373"/>
        <end position="441"/>
    </location>
</feature>
<dbReference type="InterPro" id="IPR001623">
    <property type="entry name" value="DnaJ_domain"/>
</dbReference>
<dbReference type="KEGG" id="mbr:MONBRDRAFT_18046"/>
<dbReference type="InParanoid" id="A9UTS2"/>
<gene>
    <name evidence="11" type="ORF">MONBRDRAFT_18046</name>
</gene>
<keyword evidence="7" id="KW-0175">Coiled coil</keyword>
<dbReference type="PRINTS" id="PR00625">
    <property type="entry name" value="JDOMAIN"/>
</dbReference>
<evidence type="ECO:0000256" key="1">
    <source>
        <dbReference type="ARBA" id="ARBA00004319"/>
    </source>
</evidence>
<accession>A9UTS2</accession>
<dbReference type="PANTHER" id="PTHR44140:SF2">
    <property type="entry name" value="LD25575P"/>
    <property type="match status" value="1"/>
</dbReference>
<dbReference type="GO" id="GO:0051087">
    <property type="term" value="F:protein-folding chaperone binding"/>
    <property type="evidence" value="ECO:0000318"/>
    <property type="project" value="GO_Central"/>
</dbReference>
<dbReference type="FunCoup" id="A9UTS2">
    <property type="interactions" value="1229"/>
</dbReference>
<evidence type="ECO:0000313" key="11">
    <source>
        <dbReference type="EMBL" id="EDQ91297.1"/>
    </source>
</evidence>
<comment type="subcellular location">
    <subcellularLocation>
        <location evidence="1">Endoplasmic reticulum lumen</location>
    </subcellularLocation>
</comment>
<dbReference type="FunFam" id="1.25.40.10:FF:000224">
    <property type="entry name" value="DnaJ and TPR domain protein"/>
    <property type="match status" value="1"/>
</dbReference>
<dbReference type="Pfam" id="PF13432">
    <property type="entry name" value="TPR_16"/>
    <property type="match status" value="2"/>
</dbReference>
<dbReference type="GO" id="GO:0034975">
    <property type="term" value="P:protein folding in endoplasmic reticulum"/>
    <property type="evidence" value="ECO:0000318"/>
    <property type="project" value="GO_Central"/>
</dbReference>
<dbReference type="PANTHER" id="PTHR44140">
    <property type="entry name" value="LD25575P"/>
    <property type="match status" value="1"/>
</dbReference>
<keyword evidence="4 6" id="KW-0802">TPR repeat</keyword>
<keyword evidence="2 9" id="KW-0732">Signal</keyword>
<dbReference type="InterPro" id="IPR019734">
    <property type="entry name" value="TPR_rpt"/>
</dbReference>
<keyword evidence="3" id="KW-0677">Repeat</keyword>
<evidence type="ECO:0000256" key="4">
    <source>
        <dbReference type="ARBA" id="ARBA00022803"/>
    </source>
</evidence>
<feature type="repeat" description="TPR" evidence="6">
    <location>
        <begin position="202"/>
        <end position="235"/>
    </location>
</feature>
<evidence type="ECO:0000256" key="5">
    <source>
        <dbReference type="ARBA" id="ARBA00022824"/>
    </source>
</evidence>
<protein>
    <recommendedName>
        <fullName evidence="10">J domain-containing protein</fullName>
    </recommendedName>
</protein>
<feature type="compositionally biased region" description="Acidic residues" evidence="8">
    <location>
        <begin position="439"/>
        <end position="448"/>
    </location>
</feature>
<dbReference type="SUPFAM" id="SSF46565">
    <property type="entry name" value="Chaperone J-domain"/>
    <property type="match status" value="1"/>
</dbReference>
<dbReference type="OMA" id="PFAHFQH"/>
<evidence type="ECO:0000259" key="10">
    <source>
        <dbReference type="PROSITE" id="PS50076"/>
    </source>
</evidence>
<sequence length="478" mass="53922">MASRAGFALLALMAVAVLAVAADEAADAIAKGDAFLTKGEFTSALDQYHLACSKAPDNYLGFFKRATVYLAMGRSLQATKDLSDVLALKPDFVQARKRRAELYLRLGQLDESQADYTELGATEHATDLAKIEMVRQHMQAGRDAEAAGEFAAAVQHFTEAAKEANSDGALRMHRANCLMQLGESGEAIGDLMRATKLISGNTRAYFLLSKLYYRMGERADALTNIRECVKLDEEDKECFGFYKMLKKFNKAMDKLDAAYEHKRYAEVLQHLQKARGIDTSEPEYTRRFLNLECECFDNLQKPDTIAKCNEAIAADPQHAMNLVHKAHAFERNSDFEGSVDLHQKAKELDGENRQIQEGLERAQRLLKNSKKRDYYKILGVPRNANKRAVTKAYRQLAQEWHPDKFETEEEKAIAEKRFMDIAAAKEVLTDPEKRRMFDNGEDPLDAEEERERASRGHNPFGGGFNPFGGGQRFNFKFQ</sequence>
<dbReference type="Proteomes" id="UP000001357">
    <property type="component" value="Unassembled WGS sequence"/>
</dbReference>
<dbReference type="InterPro" id="IPR011990">
    <property type="entry name" value="TPR-like_helical_dom_sf"/>
</dbReference>
<dbReference type="InterPro" id="IPR051727">
    <property type="entry name" value="DnaJ_C3_Co-chaperones"/>
</dbReference>
<feature type="signal peptide" evidence="9">
    <location>
        <begin position="1"/>
        <end position="21"/>
    </location>
</feature>
<dbReference type="Gene3D" id="1.25.40.10">
    <property type="entry name" value="Tetratricopeptide repeat domain"/>
    <property type="match status" value="1"/>
</dbReference>
<dbReference type="eggNOG" id="KOG0624">
    <property type="taxonomic scope" value="Eukaryota"/>
</dbReference>
<dbReference type="SMART" id="SM00271">
    <property type="entry name" value="DnaJ"/>
    <property type="match status" value="1"/>
</dbReference>
<evidence type="ECO:0000256" key="8">
    <source>
        <dbReference type="SAM" id="MobiDB-lite"/>
    </source>
</evidence>
<dbReference type="Pfam" id="PF00226">
    <property type="entry name" value="DnaJ"/>
    <property type="match status" value="1"/>
</dbReference>
<organism evidence="11 12">
    <name type="scientific">Monosiga brevicollis</name>
    <name type="common">Choanoflagellate</name>
    <dbReference type="NCBI Taxonomy" id="81824"/>
    <lineage>
        <taxon>Eukaryota</taxon>
        <taxon>Choanoflagellata</taxon>
        <taxon>Craspedida</taxon>
        <taxon>Salpingoecidae</taxon>
        <taxon>Monosiga</taxon>
    </lineage>
</organism>
<evidence type="ECO:0000256" key="2">
    <source>
        <dbReference type="ARBA" id="ARBA00022729"/>
    </source>
</evidence>
<dbReference type="GO" id="GO:0005788">
    <property type="term" value="C:endoplasmic reticulum lumen"/>
    <property type="evidence" value="ECO:0007669"/>
    <property type="project" value="UniProtKB-SubCell"/>
</dbReference>
<dbReference type="RefSeq" id="XP_001743719.1">
    <property type="nucleotide sequence ID" value="XM_001743667.1"/>
</dbReference>
<dbReference type="PROSITE" id="PS50076">
    <property type="entry name" value="DNAJ_2"/>
    <property type="match status" value="1"/>
</dbReference>
<evidence type="ECO:0000256" key="9">
    <source>
        <dbReference type="SAM" id="SignalP"/>
    </source>
</evidence>
<dbReference type="GO" id="GO:0005783">
    <property type="term" value="C:endoplasmic reticulum"/>
    <property type="evidence" value="ECO:0000318"/>
    <property type="project" value="GO_Central"/>
</dbReference>
<feature type="chain" id="PRO_5002744903" description="J domain-containing protein" evidence="9">
    <location>
        <begin position="22"/>
        <end position="478"/>
    </location>
</feature>
<dbReference type="CDD" id="cd06257">
    <property type="entry name" value="DnaJ"/>
    <property type="match status" value="1"/>
</dbReference>
<dbReference type="InterPro" id="IPR036869">
    <property type="entry name" value="J_dom_sf"/>
</dbReference>
<evidence type="ECO:0000256" key="7">
    <source>
        <dbReference type="SAM" id="Coils"/>
    </source>
</evidence>
<dbReference type="AlphaFoldDB" id="A9UTS2"/>
<dbReference type="SMART" id="SM00028">
    <property type="entry name" value="TPR"/>
    <property type="match status" value="7"/>
</dbReference>